<feature type="region of interest" description="Disordered" evidence="1">
    <location>
        <begin position="1"/>
        <end position="103"/>
    </location>
</feature>
<keyword evidence="2" id="KW-0472">Membrane</keyword>
<keyword evidence="2" id="KW-0812">Transmembrane</keyword>
<dbReference type="InterPro" id="IPR005084">
    <property type="entry name" value="CBM6"/>
</dbReference>
<feature type="domain" description="CBM6" evidence="3">
    <location>
        <begin position="179"/>
        <end position="304"/>
    </location>
</feature>
<protein>
    <recommendedName>
        <fullName evidence="3">CBM6 domain-containing protein</fullName>
    </recommendedName>
</protein>
<evidence type="ECO:0000313" key="4">
    <source>
        <dbReference type="EMBL" id="MDT0305481.1"/>
    </source>
</evidence>
<proteinExistence type="predicted"/>
<comment type="caution">
    <text evidence="4">The sequence shown here is derived from an EMBL/GenBank/DDBJ whole genome shotgun (WGS) entry which is preliminary data.</text>
</comment>
<dbReference type="EMBL" id="JAVREN010000001">
    <property type="protein sequence ID" value="MDT0305481.1"/>
    <property type="molecule type" value="Genomic_DNA"/>
</dbReference>
<dbReference type="RefSeq" id="WP_311628390.1">
    <property type="nucleotide sequence ID" value="NZ_JAVREN010000001.1"/>
</dbReference>
<feature type="compositionally biased region" description="Low complexity" evidence="1">
    <location>
        <begin position="66"/>
        <end position="79"/>
    </location>
</feature>
<evidence type="ECO:0000259" key="3">
    <source>
        <dbReference type="PROSITE" id="PS51175"/>
    </source>
</evidence>
<feature type="transmembrane region" description="Helical" evidence="2">
    <location>
        <begin position="106"/>
        <end position="129"/>
    </location>
</feature>
<dbReference type="Gene3D" id="2.60.120.260">
    <property type="entry name" value="Galactose-binding domain-like"/>
    <property type="match status" value="1"/>
</dbReference>
<evidence type="ECO:0000256" key="2">
    <source>
        <dbReference type="SAM" id="Phobius"/>
    </source>
</evidence>
<feature type="compositionally biased region" description="Acidic residues" evidence="1">
    <location>
        <begin position="149"/>
        <end position="166"/>
    </location>
</feature>
<organism evidence="4 5">
    <name type="scientific">Streptomyces boetiae</name>
    <dbReference type="NCBI Taxonomy" id="3075541"/>
    <lineage>
        <taxon>Bacteria</taxon>
        <taxon>Bacillati</taxon>
        <taxon>Actinomycetota</taxon>
        <taxon>Actinomycetes</taxon>
        <taxon>Kitasatosporales</taxon>
        <taxon>Streptomycetaceae</taxon>
        <taxon>Streptomyces</taxon>
    </lineage>
</organism>
<reference evidence="5" key="1">
    <citation type="submission" date="2023-07" db="EMBL/GenBank/DDBJ databases">
        <title>30 novel species of actinomycetes from the DSMZ collection.</title>
        <authorList>
            <person name="Nouioui I."/>
        </authorList>
    </citation>
    <scope>NUCLEOTIDE SEQUENCE [LARGE SCALE GENOMIC DNA]</scope>
    <source>
        <strain evidence="5">DSM 44917</strain>
    </source>
</reference>
<keyword evidence="2" id="KW-1133">Transmembrane helix</keyword>
<feature type="region of interest" description="Disordered" evidence="1">
    <location>
        <begin position="131"/>
        <end position="174"/>
    </location>
</feature>
<name>A0ABU2L1P2_9ACTN</name>
<evidence type="ECO:0000313" key="5">
    <source>
        <dbReference type="Proteomes" id="UP001183388"/>
    </source>
</evidence>
<dbReference type="PROSITE" id="PS51175">
    <property type="entry name" value="CBM6"/>
    <property type="match status" value="1"/>
</dbReference>
<sequence>MDGGARTSGNGEDEDPFAYLYRPEGGQGGATSAQPAPRPASYHHVRPVGERTFGGAQGVQGTQASPAARRAPDAHYAAPETQVGAPPPHRPGQPRRRSAPADPRRNGLLIGALAVVLAVVLGVGAAIVFSGGEEEPNAGGQGTGTPTDGGDDEPDGGEEPSQEPTDETPPGELPVADLTSLELANGASRTSGIGGARSEDGSYIAIQGAPNSTVTWTFDVEEAGQYRLYTGYSVITDGQGMSFSVNGTPREDPVNMRNFNSASQEWDGSWTSTWNLVDLQAGQNTVQYTCTSACDVIIDYIGIVADGDAAPL</sequence>
<accession>A0ABU2L1P2</accession>
<gene>
    <name evidence="4" type="ORF">RM780_00680</name>
</gene>
<evidence type="ECO:0000256" key="1">
    <source>
        <dbReference type="SAM" id="MobiDB-lite"/>
    </source>
</evidence>
<dbReference type="Proteomes" id="UP001183388">
    <property type="component" value="Unassembled WGS sequence"/>
</dbReference>
<keyword evidence="5" id="KW-1185">Reference proteome</keyword>